<feature type="compositionally biased region" description="Polar residues" evidence="1">
    <location>
        <begin position="1"/>
        <end position="14"/>
    </location>
</feature>
<name>A0A136JGI7_9PEZI</name>
<protein>
    <submittedName>
        <fullName evidence="2">Uncharacterized protein</fullName>
    </submittedName>
</protein>
<feature type="compositionally biased region" description="Basic and acidic residues" evidence="1">
    <location>
        <begin position="97"/>
        <end position="107"/>
    </location>
</feature>
<feature type="compositionally biased region" description="Low complexity" evidence="1">
    <location>
        <begin position="266"/>
        <end position="276"/>
    </location>
</feature>
<feature type="compositionally biased region" description="Basic and acidic residues" evidence="1">
    <location>
        <begin position="140"/>
        <end position="155"/>
    </location>
</feature>
<accession>A0A136JGI7</accession>
<feature type="compositionally biased region" description="Polar residues" evidence="1">
    <location>
        <begin position="32"/>
        <end position="45"/>
    </location>
</feature>
<gene>
    <name evidence="2" type="ORF">Micbo1qcDRAFT_201175</name>
</gene>
<feature type="compositionally biased region" description="Pro residues" evidence="1">
    <location>
        <begin position="46"/>
        <end position="58"/>
    </location>
</feature>
<feature type="compositionally biased region" description="Basic and acidic residues" evidence="1">
    <location>
        <begin position="167"/>
        <end position="176"/>
    </location>
</feature>
<sequence length="329" mass="37329">MSDSTNDINNSSPPDNRHVFPPIQRRPVGSRSPGTTGARSATQSRTPPPPPPPPPPLAALPAARSTGPKLSLPLRINTSVHNERLPRSSPEQVQQRNQHETPYRQGDENSGYYNEQQRHDRRQQRQEVRHPQQHQQQHQHQGDERPTRPVRDRTPRRGPPPRPRRRDAREQDETRGRASNAGTLDRTTMWPTFPSTSSPQPMHTSRSRLLMTDSRHQHRREQQQQWRPPLAAPVLTAEPLQNLSKAQPQQPVATRTTDVHATTVPSNYDNRNSSSNNDDRCYNGRKNNDDDLDSNGVSPLSCLGSDDDNDESWREYVVSPVSSVSSPRR</sequence>
<reference evidence="3" key="1">
    <citation type="submission" date="2016-02" db="EMBL/GenBank/DDBJ databases">
        <title>Draft genome sequence of Microdochium bolleyi, a fungal endophyte of beachgrass.</title>
        <authorList>
            <consortium name="DOE Joint Genome Institute"/>
            <person name="David A.S."/>
            <person name="May G."/>
            <person name="Haridas S."/>
            <person name="Lim J."/>
            <person name="Wang M."/>
            <person name="Labutti K."/>
            <person name="Lipzen A."/>
            <person name="Barry K."/>
            <person name="Grigoriev I.V."/>
        </authorList>
    </citation>
    <scope>NUCLEOTIDE SEQUENCE [LARGE SCALE GENOMIC DNA]</scope>
    <source>
        <strain evidence="3">J235TASD1</strain>
    </source>
</reference>
<feature type="compositionally biased region" description="Basic and acidic residues" evidence="1">
    <location>
        <begin position="277"/>
        <end position="289"/>
    </location>
</feature>
<evidence type="ECO:0000256" key="1">
    <source>
        <dbReference type="SAM" id="MobiDB-lite"/>
    </source>
</evidence>
<evidence type="ECO:0000313" key="2">
    <source>
        <dbReference type="EMBL" id="KXJ96280.1"/>
    </source>
</evidence>
<feature type="region of interest" description="Disordered" evidence="1">
    <location>
        <begin position="1"/>
        <end position="329"/>
    </location>
</feature>
<dbReference type="EMBL" id="KQ964246">
    <property type="protein sequence ID" value="KXJ96280.1"/>
    <property type="molecule type" value="Genomic_DNA"/>
</dbReference>
<feature type="compositionally biased region" description="Polar residues" evidence="1">
    <location>
        <begin position="239"/>
        <end position="265"/>
    </location>
</feature>
<feature type="compositionally biased region" description="Polar residues" evidence="1">
    <location>
        <begin position="180"/>
        <end position="204"/>
    </location>
</feature>
<dbReference type="Proteomes" id="UP000070501">
    <property type="component" value="Unassembled WGS sequence"/>
</dbReference>
<dbReference type="InParanoid" id="A0A136JGI7"/>
<keyword evidence="3" id="KW-1185">Reference proteome</keyword>
<dbReference type="AlphaFoldDB" id="A0A136JGI7"/>
<evidence type="ECO:0000313" key="3">
    <source>
        <dbReference type="Proteomes" id="UP000070501"/>
    </source>
</evidence>
<proteinExistence type="predicted"/>
<organism evidence="2 3">
    <name type="scientific">Microdochium bolleyi</name>
    <dbReference type="NCBI Taxonomy" id="196109"/>
    <lineage>
        <taxon>Eukaryota</taxon>
        <taxon>Fungi</taxon>
        <taxon>Dikarya</taxon>
        <taxon>Ascomycota</taxon>
        <taxon>Pezizomycotina</taxon>
        <taxon>Sordariomycetes</taxon>
        <taxon>Xylariomycetidae</taxon>
        <taxon>Xylariales</taxon>
        <taxon>Microdochiaceae</taxon>
        <taxon>Microdochium</taxon>
    </lineage>
</organism>
<feature type="compositionally biased region" description="Low complexity" evidence="1">
    <location>
        <begin position="317"/>
        <end position="329"/>
    </location>
</feature>
<dbReference type="OrthoDB" id="10655461at2759"/>